<evidence type="ECO:0000313" key="8">
    <source>
        <dbReference type="EMBL" id="KIM87203.1"/>
    </source>
</evidence>
<dbReference type="PANTHER" id="PTHR12228:SF0">
    <property type="entry name" value="TATA-BOX BINDING PROTEIN ASSOCIATED FACTOR 7"/>
    <property type="match status" value="1"/>
</dbReference>
<feature type="compositionally biased region" description="Acidic residues" evidence="6">
    <location>
        <begin position="452"/>
        <end position="464"/>
    </location>
</feature>
<dbReference type="SMART" id="SM01370">
    <property type="entry name" value="TAFII55_N"/>
    <property type="match status" value="1"/>
</dbReference>
<dbReference type="FunCoup" id="A0A0C3BL91">
    <property type="interactions" value="216"/>
</dbReference>
<dbReference type="OrthoDB" id="153872at2759"/>
<dbReference type="HOGENOM" id="CLU_016434_3_0_1"/>
<dbReference type="AlphaFoldDB" id="A0A0C3BL91"/>
<dbReference type="PANTHER" id="PTHR12228">
    <property type="entry name" value="TRANSCRIPTION INITIATION FACTOR TFIID 55 KD SUBUNIT-RELATED"/>
    <property type="match status" value="1"/>
</dbReference>
<sequence>MDDDLIVVDDVEDQAGPSNAGPSSSNGDSLYIPADARPRTRPLRTAAEHAMATNFRRRSGSTPPLSADGRTTRSSTLRQRPQPKLKLKLSDKAAAQAPGMSFLGAYDRELDSDDDDLAFEEQFVLRMPPGEDCEKLKKMVNAREVGNDVWFKFKDSRRAVFHIGNSTYSSKLVDLPCILESNKTLDNKQMFKVADICQMLVVQNRIDNEDGISRNKNFNIEEFIWPHGITPPLHYVRKRRFRKRVNKRTIESVEEEVERLLAEDALASEVKYDILENVNPDLSDSEFIERDEPADAPTPFLGSDAGDAATPSGDLGDPDGEEGSENSGSEGDGDIDEELAAELDLALGDDDDVGQGDDEDDDEDDDDDESEEEDEDDDDDAVQARKLLNEEISDLEAAVRKKGSEIASSANPLIRRRFEDALKKLTTDLEMKLLQRDELKEQQRLKKAGEVPGDDMNEEGDADADAGGGGVDLFGEEEEEESGMDVS</sequence>
<evidence type="ECO:0000313" key="9">
    <source>
        <dbReference type="Proteomes" id="UP000054166"/>
    </source>
</evidence>
<reference evidence="9" key="2">
    <citation type="submission" date="2015-01" db="EMBL/GenBank/DDBJ databases">
        <title>Evolutionary Origins and Diversification of the Mycorrhizal Mutualists.</title>
        <authorList>
            <consortium name="DOE Joint Genome Institute"/>
            <consortium name="Mycorrhizal Genomics Consortium"/>
            <person name="Kohler A."/>
            <person name="Kuo A."/>
            <person name="Nagy L.G."/>
            <person name="Floudas D."/>
            <person name="Copeland A."/>
            <person name="Barry K.W."/>
            <person name="Cichocki N."/>
            <person name="Veneault-Fourrey C."/>
            <person name="LaButti K."/>
            <person name="Lindquist E.A."/>
            <person name="Lipzen A."/>
            <person name="Lundell T."/>
            <person name="Morin E."/>
            <person name="Murat C."/>
            <person name="Riley R."/>
            <person name="Ohm R."/>
            <person name="Sun H."/>
            <person name="Tunlid A."/>
            <person name="Henrissat B."/>
            <person name="Grigoriev I.V."/>
            <person name="Hibbett D.S."/>
            <person name="Martin F."/>
        </authorList>
    </citation>
    <scope>NUCLEOTIDE SEQUENCE [LARGE SCALE GENOMIC DNA]</scope>
    <source>
        <strain evidence="9">F 1598</strain>
    </source>
</reference>
<evidence type="ECO:0000256" key="5">
    <source>
        <dbReference type="ARBA" id="ARBA00023242"/>
    </source>
</evidence>
<evidence type="ECO:0000259" key="7">
    <source>
        <dbReference type="SMART" id="SM01370"/>
    </source>
</evidence>
<feature type="region of interest" description="Disordered" evidence="6">
    <location>
        <begin position="1"/>
        <end position="85"/>
    </location>
</feature>
<dbReference type="InParanoid" id="A0A0C3BL91"/>
<dbReference type="InterPro" id="IPR006751">
    <property type="entry name" value="TAFII55_prot_cons_reg"/>
</dbReference>
<dbReference type="GO" id="GO:0016251">
    <property type="term" value="F:RNA polymerase II general transcription initiation factor activity"/>
    <property type="evidence" value="ECO:0007669"/>
    <property type="project" value="TreeGrafter"/>
</dbReference>
<dbReference type="GO" id="GO:0051123">
    <property type="term" value="P:RNA polymerase II preinitiation complex assembly"/>
    <property type="evidence" value="ECO:0007669"/>
    <property type="project" value="TreeGrafter"/>
</dbReference>
<dbReference type="Pfam" id="PF04658">
    <property type="entry name" value="TAFII55_N"/>
    <property type="match status" value="1"/>
</dbReference>
<dbReference type="Proteomes" id="UP000054166">
    <property type="component" value="Unassembled WGS sequence"/>
</dbReference>
<organism evidence="8 9">
    <name type="scientific">Piloderma croceum (strain F 1598)</name>
    <dbReference type="NCBI Taxonomy" id="765440"/>
    <lineage>
        <taxon>Eukaryota</taxon>
        <taxon>Fungi</taxon>
        <taxon>Dikarya</taxon>
        <taxon>Basidiomycota</taxon>
        <taxon>Agaricomycotina</taxon>
        <taxon>Agaricomycetes</taxon>
        <taxon>Agaricomycetidae</taxon>
        <taxon>Atheliales</taxon>
        <taxon>Atheliaceae</taxon>
        <taxon>Piloderma</taxon>
    </lineage>
</organism>
<dbReference type="InterPro" id="IPR037817">
    <property type="entry name" value="TAF7"/>
</dbReference>
<evidence type="ECO:0000256" key="1">
    <source>
        <dbReference type="ARBA" id="ARBA00004123"/>
    </source>
</evidence>
<protein>
    <recommendedName>
        <fullName evidence="7">TAFII55 protein conserved region domain-containing protein</fullName>
    </recommendedName>
</protein>
<name>A0A0C3BL91_PILCF</name>
<feature type="compositionally biased region" description="Acidic residues" evidence="6">
    <location>
        <begin position="331"/>
        <end position="381"/>
    </location>
</feature>
<keyword evidence="4" id="KW-0804">Transcription</keyword>
<dbReference type="STRING" id="765440.A0A0C3BL91"/>
<evidence type="ECO:0000256" key="3">
    <source>
        <dbReference type="ARBA" id="ARBA00023015"/>
    </source>
</evidence>
<accession>A0A0C3BL91</accession>
<feature type="domain" description="TAFII55 protein conserved region" evidence="7">
    <location>
        <begin position="119"/>
        <end position="269"/>
    </location>
</feature>
<evidence type="ECO:0000256" key="4">
    <source>
        <dbReference type="ARBA" id="ARBA00023163"/>
    </source>
</evidence>
<feature type="compositionally biased region" description="Acidic residues" evidence="6">
    <location>
        <begin position="474"/>
        <end position="487"/>
    </location>
</feature>
<keyword evidence="3" id="KW-0805">Transcription regulation</keyword>
<keyword evidence="5" id="KW-0539">Nucleus</keyword>
<proteinExistence type="inferred from homology"/>
<feature type="compositionally biased region" description="Low complexity" evidence="6">
    <location>
        <begin position="15"/>
        <end position="27"/>
    </location>
</feature>
<feature type="region of interest" description="Disordered" evidence="6">
    <location>
        <begin position="292"/>
        <end position="381"/>
    </location>
</feature>
<keyword evidence="9" id="KW-1185">Reference proteome</keyword>
<comment type="similarity">
    <text evidence="2">Belongs to the TAF7 family.</text>
</comment>
<reference evidence="8 9" key="1">
    <citation type="submission" date="2014-04" db="EMBL/GenBank/DDBJ databases">
        <authorList>
            <consortium name="DOE Joint Genome Institute"/>
            <person name="Kuo A."/>
            <person name="Tarkka M."/>
            <person name="Buscot F."/>
            <person name="Kohler A."/>
            <person name="Nagy L.G."/>
            <person name="Floudas D."/>
            <person name="Copeland A."/>
            <person name="Barry K.W."/>
            <person name="Cichocki N."/>
            <person name="Veneault-Fourrey C."/>
            <person name="LaButti K."/>
            <person name="Lindquist E.A."/>
            <person name="Lipzen A."/>
            <person name="Lundell T."/>
            <person name="Morin E."/>
            <person name="Murat C."/>
            <person name="Sun H."/>
            <person name="Tunlid A."/>
            <person name="Henrissat B."/>
            <person name="Grigoriev I.V."/>
            <person name="Hibbett D.S."/>
            <person name="Martin F."/>
            <person name="Nordberg H.P."/>
            <person name="Cantor M.N."/>
            <person name="Hua S.X."/>
        </authorList>
    </citation>
    <scope>NUCLEOTIDE SEQUENCE [LARGE SCALE GENOMIC DNA]</scope>
    <source>
        <strain evidence="8 9">F 1598</strain>
    </source>
</reference>
<comment type="subcellular location">
    <subcellularLocation>
        <location evidence="1">Nucleus</location>
    </subcellularLocation>
</comment>
<feature type="region of interest" description="Disordered" evidence="6">
    <location>
        <begin position="441"/>
        <end position="487"/>
    </location>
</feature>
<dbReference type="GO" id="GO:0005669">
    <property type="term" value="C:transcription factor TFIID complex"/>
    <property type="evidence" value="ECO:0007669"/>
    <property type="project" value="InterPro"/>
</dbReference>
<dbReference type="CDD" id="cd08047">
    <property type="entry name" value="TAF7"/>
    <property type="match status" value="1"/>
</dbReference>
<evidence type="ECO:0000256" key="6">
    <source>
        <dbReference type="SAM" id="MobiDB-lite"/>
    </source>
</evidence>
<gene>
    <name evidence="8" type="ORF">PILCRDRAFT_64492</name>
</gene>
<feature type="compositionally biased region" description="Acidic residues" evidence="6">
    <location>
        <begin position="1"/>
        <end position="13"/>
    </location>
</feature>
<dbReference type="EMBL" id="KN832980">
    <property type="protein sequence ID" value="KIM87203.1"/>
    <property type="molecule type" value="Genomic_DNA"/>
</dbReference>
<evidence type="ECO:0000256" key="2">
    <source>
        <dbReference type="ARBA" id="ARBA00009368"/>
    </source>
</evidence>